<name>A0A917JDS6_9SPHI</name>
<organism evidence="1 2">
    <name type="scientific">Mucilaginibacter galii</name>
    <dbReference type="NCBI Taxonomy" id="2005073"/>
    <lineage>
        <taxon>Bacteria</taxon>
        <taxon>Pseudomonadati</taxon>
        <taxon>Bacteroidota</taxon>
        <taxon>Sphingobacteriia</taxon>
        <taxon>Sphingobacteriales</taxon>
        <taxon>Sphingobacteriaceae</taxon>
        <taxon>Mucilaginibacter</taxon>
    </lineage>
</organism>
<dbReference type="AlphaFoldDB" id="A0A917JDS6"/>
<proteinExistence type="predicted"/>
<keyword evidence="2" id="KW-1185">Reference proteome</keyword>
<evidence type="ECO:0000313" key="1">
    <source>
        <dbReference type="EMBL" id="GGI52682.1"/>
    </source>
</evidence>
<gene>
    <name evidence="1" type="ORF">GCM10011425_38940</name>
</gene>
<dbReference type="EMBL" id="BMDO01000015">
    <property type="protein sequence ID" value="GGI52682.1"/>
    <property type="molecule type" value="Genomic_DNA"/>
</dbReference>
<reference evidence="1" key="2">
    <citation type="submission" date="2020-09" db="EMBL/GenBank/DDBJ databases">
        <authorList>
            <person name="Sun Q."/>
            <person name="Sedlacek I."/>
        </authorList>
    </citation>
    <scope>NUCLEOTIDE SEQUENCE</scope>
    <source>
        <strain evidence="1">CCM 8711</strain>
    </source>
</reference>
<reference evidence="1" key="1">
    <citation type="journal article" date="2014" name="Int. J. Syst. Evol. Microbiol.">
        <title>Complete genome sequence of Corynebacterium casei LMG S-19264T (=DSM 44701T), isolated from a smear-ripened cheese.</title>
        <authorList>
            <consortium name="US DOE Joint Genome Institute (JGI-PGF)"/>
            <person name="Walter F."/>
            <person name="Albersmeier A."/>
            <person name="Kalinowski J."/>
            <person name="Ruckert C."/>
        </authorList>
    </citation>
    <scope>NUCLEOTIDE SEQUENCE</scope>
    <source>
        <strain evidence="1">CCM 8711</strain>
    </source>
</reference>
<comment type="caution">
    <text evidence="1">The sequence shown here is derived from an EMBL/GenBank/DDBJ whole genome shotgun (WGS) entry which is preliminary data.</text>
</comment>
<evidence type="ECO:0000313" key="2">
    <source>
        <dbReference type="Proteomes" id="UP000662074"/>
    </source>
</evidence>
<accession>A0A917JDS6</accession>
<dbReference type="Proteomes" id="UP000662074">
    <property type="component" value="Unassembled WGS sequence"/>
</dbReference>
<sequence length="107" mass="12439">MVYLHIPSFKLKLPKIDVMNSTDIEVTLKNEKYLVTVKNLRSRNFSKNLPFLILSEQLPEGQVYREFPDGRIELQEVSARGAKYQSKVIQVLKANEADRVREEYGLL</sequence>
<protein>
    <submittedName>
        <fullName evidence="1">Uncharacterized protein</fullName>
    </submittedName>
</protein>